<dbReference type="Gene3D" id="3.40.630.30">
    <property type="match status" value="1"/>
</dbReference>
<sequence>MLPVEILIRPATESDLPGVLNLYQTALEDPVLLSDEAALATFRKMQQYPDYTLYVAESGEEIVGTFALLIMDNLGHNGAKSGVVEDVAVLPELQGRGIGREMMAFALNVCRQKHCYKMALSSNLRRTRTHAFYESLGFTRHGFSFVME</sequence>
<dbReference type="InterPro" id="IPR000182">
    <property type="entry name" value="GNAT_dom"/>
</dbReference>
<keyword evidence="5" id="KW-1185">Reference proteome</keyword>
<dbReference type="STRING" id="563176.SAMN04488090_4635"/>
<evidence type="ECO:0000259" key="3">
    <source>
        <dbReference type="PROSITE" id="PS51186"/>
    </source>
</evidence>
<dbReference type="SUPFAM" id="SSF55729">
    <property type="entry name" value="Acyl-CoA N-acyltransferases (Nat)"/>
    <property type="match status" value="1"/>
</dbReference>
<evidence type="ECO:0000256" key="1">
    <source>
        <dbReference type="ARBA" id="ARBA00022679"/>
    </source>
</evidence>
<keyword evidence="1 4" id="KW-0808">Transferase</keyword>
<dbReference type="OrthoDB" id="9792929at2"/>
<accession>A0A1G9XIS2</accession>
<dbReference type="InterPro" id="IPR050832">
    <property type="entry name" value="Bact_Acetyltransf"/>
</dbReference>
<dbReference type="AlphaFoldDB" id="A0A1G9XIS2"/>
<evidence type="ECO:0000256" key="2">
    <source>
        <dbReference type="ARBA" id="ARBA00023315"/>
    </source>
</evidence>
<keyword evidence="2" id="KW-0012">Acyltransferase</keyword>
<name>A0A1G9XIS2_9BACT</name>
<evidence type="ECO:0000313" key="5">
    <source>
        <dbReference type="Proteomes" id="UP000198901"/>
    </source>
</evidence>
<dbReference type="CDD" id="cd04301">
    <property type="entry name" value="NAT_SF"/>
    <property type="match status" value="1"/>
</dbReference>
<dbReference type="PANTHER" id="PTHR43877:SF1">
    <property type="entry name" value="ACETYLTRANSFERASE"/>
    <property type="match status" value="1"/>
</dbReference>
<feature type="domain" description="N-acetyltransferase" evidence="3">
    <location>
        <begin position="6"/>
        <end position="148"/>
    </location>
</feature>
<dbReference type="EMBL" id="FNGS01000011">
    <property type="protein sequence ID" value="SDM96617.1"/>
    <property type="molecule type" value="Genomic_DNA"/>
</dbReference>
<dbReference type="Pfam" id="PF00583">
    <property type="entry name" value="Acetyltransf_1"/>
    <property type="match status" value="1"/>
</dbReference>
<reference evidence="4 5" key="1">
    <citation type="submission" date="2016-10" db="EMBL/GenBank/DDBJ databases">
        <authorList>
            <person name="de Groot N.N."/>
        </authorList>
    </citation>
    <scope>NUCLEOTIDE SEQUENCE [LARGE SCALE GENOMIC DNA]</scope>
    <source>
        <strain evidence="4 5">DSM 21668</strain>
    </source>
</reference>
<evidence type="ECO:0000313" key="4">
    <source>
        <dbReference type="EMBL" id="SDM96617.1"/>
    </source>
</evidence>
<dbReference type="PROSITE" id="PS51186">
    <property type="entry name" value="GNAT"/>
    <property type="match status" value="1"/>
</dbReference>
<dbReference type="Proteomes" id="UP000198901">
    <property type="component" value="Unassembled WGS sequence"/>
</dbReference>
<protein>
    <submittedName>
        <fullName evidence="4">Predicted N-acetyltransferase YhbS</fullName>
    </submittedName>
</protein>
<organism evidence="4 5">
    <name type="scientific">Siphonobacter aquaeclarae</name>
    <dbReference type="NCBI Taxonomy" id="563176"/>
    <lineage>
        <taxon>Bacteria</taxon>
        <taxon>Pseudomonadati</taxon>
        <taxon>Bacteroidota</taxon>
        <taxon>Cytophagia</taxon>
        <taxon>Cytophagales</taxon>
        <taxon>Cytophagaceae</taxon>
        <taxon>Siphonobacter</taxon>
    </lineage>
</organism>
<proteinExistence type="predicted"/>
<dbReference type="RefSeq" id="WP_093208283.1">
    <property type="nucleotide sequence ID" value="NZ_FNGS01000011.1"/>
</dbReference>
<dbReference type="InterPro" id="IPR016181">
    <property type="entry name" value="Acyl_CoA_acyltransferase"/>
</dbReference>
<dbReference type="GO" id="GO:0016747">
    <property type="term" value="F:acyltransferase activity, transferring groups other than amino-acyl groups"/>
    <property type="evidence" value="ECO:0007669"/>
    <property type="project" value="InterPro"/>
</dbReference>
<gene>
    <name evidence="4" type="ORF">SAMN04488090_4635</name>
</gene>
<dbReference type="PANTHER" id="PTHR43877">
    <property type="entry name" value="AMINOALKYLPHOSPHONATE N-ACETYLTRANSFERASE-RELATED-RELATED"/>
    <property type="match status" value="1"/>
</dbReference>